<feature type="region of interest" description="Disordered" evidence="13">
    <location>
        <begin position="104"/>
        <end position="165"/>
    </location>
</feature>
<dbReference type="GO" id="GO:0010468">
    <property type="term" value="P:regulation of gene expression"/>
    <property type="evidence" value="ECO:0007669"/>
    <property type="project" value="UniProtKB-ARBA"/>
</dbReference>
<feature type="region of interest" description="Disordered" evidence="13">
    <location>
        <begin position="1"/>
        <end position="40"/>
    </location>
</feature>
<dbReference type="Pfam" id="PF00096">
    <property type="entry name" value="zf-C2H2"/>
    <property type="match status" value="3"/>
</dbReference>
<evidence type="ECO:0000313" key="15">
    <source>
        <dbReference type="EMBL" id="KAL3288777.1"/>
    </source>
</evidence>
<accession>A0ABD2PDL8</accession>
<keyword evidence="5 12" id="KW-0863">Zinc-finger</keyword>
<evidence type="ECO:0000313" key="16">
    <source>
        <dbReference type="Proteomes" id="UP001516400"/>
    </source>
</evidence>
<proteinExistence type="inferred from homology"/>
<evidence type="ECO:0000256" key="10">
    <source>
        <dbReference type="ARBA" id="ARBA00023163"/>
    </source>
</evidence>
<keyword evidence="7" id="KW-0805">Transcription regulation</keyword>
<keyword evidence="8" id="KW-0238">DNA-binding</keyword>
<protein>
    <recommendedName>
        <fullName evidence="14">C2H2-type domain-containing protein</fullName>
    </recommendedName>
</protein>
<dbReference type="GO" id="GO:0005634">
    <property type="term" value="C:nucleus"/>
    <property type="evidence" value="ECO:0007669"/>
    <property type="project" value="UniProtKB-SubCell"/>
</dbReference>
<dbReference type="PROSITE" id="PS50157">
    <property type="entry name" value="ZINC_FINGER_C2H2_2"/>
    <property type="match status" value="7"/>
</dbReference>
<evidence type="ECO:0000256" key="12">
    <source>
        <dbReference type="PROSITE-ProRule" id="PRU00042"/>
    </source>
</evidence>
<comment type="similarity">
    <text evidence="2">Belongs to the krueppel C2H2-type zinc-finger protein family.</text>
</comment>
<evidence type="ECO:0000256" key="13">
    <source>
        <dbReference type="SAM" id="MobiDB-lite"/>
    </source>
</evidence>
<sequence>MGTPGDNAKIGKVVKDELLDPSEQPTEDTPQVNLPATTSATEEMGYLTTRLPQHQQLTSMGILFQPTTVPQVIGKPEIFSAGNLEQARIEDYYSQTKFYPTVYEPSTSYSHSPAQKPSKIYYSLDEPGPSGIQTPAKSKPSTSLSKITVKKKSKPSSSLQSPKKPHTCQVCQKSYATIEKLNKHQQIHLAVSPFKCEHCKKSFSSKFKLVRHMLIHSDRKPFSCTVCERTFHRKDHLKNHIKVHSPTKKVYTCEKEHCKKEYTSLLSYKKHLALHAAQEGSLECQICSSVFRTKEDILFHLKIHAGSRTVKDPNEKKYRCEHCDRKFFTKKDVRRHLVVHTGMRDFLCQFCPQRFGRKDHLGRHIKKSHSKNLPSEDLDTSSESTTVKTETVVKSEFEHPADISKELFLGGTEVTPYTLGEGPSLIKFEESVSTETQFAQGKIEDVQKSTKKLFLGVSKTDTFSLEEDTSSSMKYKPKFEEIPSTDTQFAQGPLSTDILRYCLEDVPEFFQESDIHFLEESVEDDLSMILSSPSQSEFIQIFENINPSTSSSTLPETDVSDNSGLLTETEVLSNPEIQRLLQPSEEVNLPLPGFRQTFQSPPPTQPPPPPPPP</sequence>
<feature type="region of interest" description="Disordered" evidence="13">
    <location>
        <begin position="584"/>
        <end position="613"/>
    </location>
</feature>
<comment type="caution">
    <text evidence="15">The sequence shown here is derived from an EMBL/GenBank/DDBJ whole genome shotgun (WGS) entry which is preliminary data.</text>
</comment>
<feature type="domain" description="C2H2-type" evidence="14">
    <location>
        <begin position="166"/>
        <end position="193"/>
    </location>
</feature>
<keyword evidence="3" id="KW-0479">Metal-binding</keyword>
<name>A0ABD2PDL8_9CUCU</name>
<feature type="region of interest" description="Disordered" evidence="13">
    <location>
        <begin position="363"/>
        <end position="384"/>
    </location>
</feature>
<dbReference type="Proteomes" id="UP001516400">
    <property type="component" value="Unassembled WGS sequence"/>
</dbReference>
<dbReference type="PANTHER" id="PTHR24399:SF31">
    <property type="entry name" value="ZINC FINGER PROTEIN PLAGL1"/>
    <property type="match status" value="1"/>
</dbReference>
<evidence type="ECO:0000256" key="7">
    <source>
        <dbReference type="ARBA" id="ARBA00023015"/>
    </source>
</evidence>
<evidence type="ECO:0000256" key="8">
    <source>
        <dbReference type="ARBA" id="ARBA00023125"/>
    </source>
</evidence>
<feature type="domain" description="C2H2-type" evidence="14">
    <location>
        <begin position="222"/>
        <end position="249"/>
    </location>
</feature>
<keyword evidence="9" id="KW-0010">Activator</keyword>
<organism evidence="15 16">
    <name type="scientific">Cryptolaemus montrouzieri</name>
    <dbReference type="NCBI Taxonomy" id="559131"/>
    <lineage>
        <taxon>Eukaryota</taxon>
        <taxon>Metazoa</taxon>
        <taxon>Ecdysozoa</taxon>
        <taxon>Arthropoda</taxon>
        <taxon>Hexapoda</taxon>
        <taxon>Insecta</taxon>
        <taxon>Pterygota</taxon>
        <taxon>Neoptera</taxon>
        <taxon>Endopterygota</taxon>
        <taxon>Coleoptera</taxon>
        <taxon>Polyphaga</taxon>
        <taxon>Cucujiformia</taxon>
        <taxon>Coccinelloidea</taxon>
        <taxon>Coccinellidae</taxon>
        <taxon>Scymninae</taxon>
        <taxon>Scymnini</taxon>
        <taxon>Cryptolaemus</taxon>
    </lineage>
</organism>
<dbReference type="AlphaFoldDB" id="A0ABD2PDL8"/>
<feature type="domain" description="C2H2-type" evidence="14">
    <location>
        <begin position="251"/>
        <end position="280"/>
    </location>
</feature>
<feature type="compositionally biased region" description="Polar residues" evidence="13">
    <location>
        <begin position="131"/>
        <end position="140"/>
    </location>
</feature>
<dbReference type="InterPro" id="IPR036236">
    <property type="entry name" value="Znf_C2H2_sf"/>
</dbReference>
<evidence type="ECO:0000256" key="1">
    <source>
        <dbReference type="ARBA" id="ARBA00004123"/>
    </source>
</evidence>
<dbReference type="GO" id="GO:0010557">
    <property type="term" value="P:positive regulation of macromolecule biosynthetic process"/>
    <property type="evidence" value="ECO:0007669"/>
    <property type="project" value="UniProtKB-ARBA"/>
</dbReference>
<feature type="domain" description="C2H2-type" evidence="14">
    <location>
        <begin position="194"/>
        <end position="221"/>
    </location>
</feature>
<evidence type="ECO:0000256" key="4">
    <source>
        <dbReference type="ARBA" id="ARBA00022737"/>
    </source>
</evidence>
<evidence type="ECO:0000256" key="9">
    <source>
        <dbReference type="ARBA" id="ARBA00023159"/>
    </source>
</evidence>
<dbReference type="SUPFAM" id="SSF57667">
    <property type="entry name" value="beta-beta-alpha zinc fingers"/>
    <property type="match status" value="4"/>
</dbReference>
<dbReference type="FunFam" id="3.30.160.60:FF:001618">
    <property type="entry name" value="Zinc finger protein 16"/>
    <property type="match status" value="1"/>
</dbReference>
<evidence type="ECO:0000259" key="14">
    <source>
        <dbReference type="PROSITE" id="PS50157"/>
    </source>
</evidence>
<dbReference type="GO" id="GO:0003677">
    <property type="term" value="F:DNA binding"/>
    <property type="evidence" value="ECO:0007669"/>
    <property type="project" value="UniProtKB-KW"/>
</dbReference>
<keyword evidence="4" id="KW-0677">Repeat</keyword>
<dbReference type="FunFam" id="3.30.160.60:FF:000256">
    <property type="entry name" value="PLAG1 like zinc finger 2"/>
    <property type="match status" value="1"/>
</dbReference>
<dbReference type="GO" id="GO:0008270">
    <property type="term" value="F:zinc ion binding"/>
    <property type="evidence" value="ECO:0007669"/>
    <property type="project" value="UniProtKB-KW"/>
</dbReference>
<feature type="domain" description="C2H2-type" evidence="14">
    <location>
        <begin position="282"/>
        <end position="309"/>
    </location>
</feature>
<feature type="compositionally biased region" description="Polar residues" evidence="13">
    <location>
        <begin position="104"/>
        <end position="115"/>
    </location>
</feature>
<dbReference type="FunFam" id="3.30.160.60:FF:000630">
    <property type="entry name" value="Zinc finger protein 180"/>
    <property type="match status" value="1"/>
</dbReference>
<keyword evidence="16" id="KW-1185">Reference proteome</keyword>
<evidence type="ECO:0000256" key="11">
    <source>
        <dbReference type="ARBA" id="ARBA00023242"/>
    </source>
</evidence>
<gene>
    <name evidence="15" type="ORF">HHI36_003211</name>
</gene>
<dbReference type="Pfam" id="PF13894">
    <property type="entry name" value="zf-C2H2_4"/>
    <property type="match status" value="1"/>
</dbReference>
<keyword evidence="10" id="KW-0804">Transcription</keyword>
<keyword evidence="6" id="KW-0862">Zinc</keyword>
<comment type="subcellular location">
    <subcellularLocation>
        <location evidence="1">Nucleus</location>
    </subcellularLocation>
</comment>
<feature type="domain" description="C2H2-type" evidence="14">
    <location>
        <begin position="346"/>
        <end position="374"/>
    </location>
</feature>
<feature type="domain" description="C2H2-type" evidence="14">
    <location>
        <begin position="318"/>
        <end position="345"/>
    </location>
</feature>
<feature type="compositionally biased region" description="Pro residues" evidence="13">
    <location>
        <begin position="600"/>
        <end position="613"/>
    </location>
</feature>
<evidence type="ECO:0000256" key="6">
    <source>
        <dbReference type="ARBA" id="ARBA00022833"/>
    </source>
</evidence>
<reference evidence="15 16" key="1">
    <citation type="journal article" date="2021" name="BMC Biol.">
        <title>Horizontally acquired antibacterial genes associated with adaptive radiation of ladybird beetles.</title>
        <authorList>
            <person name="Li H.S."/>
            <person name="Tang X.F."/>
            <person name="Huang Y.H."/>
            <person name="Xu Z.Y."/>
            <person name="Chen M.L."/>
            <person name="Du X.Y."/>
            <person name="Qiu B.Y."/>
            <person name="Chen P.T."/>
            <person name="Zhang W."/>
            <person name="Slipinski A."/>
            <person name="Escalona H.E."/>
            <person name="Waterhouse R.M."/>
            <person name="Zwick A."/>
            <person name="Pang H."/>
        </authorList>
    </citation>
    <scope>NUCLEOTIDE SEQUENCE [LARGE SCALE GENOMIC DNA]</scope>
    <source>
        <strain evidence="15">SYSU2018</strain>
    </source>
</reference>
<evidence type="ECO:0000256" key="2">
    <source>
        <dbReference type="ARBA" id="ARBA00006991"/>
    </source>
</evidence>
<feature type="compositionally biased region" description="Polar residues" evidence="13">
    <location>
        <begin position="23"/>
        <end position="40"/>
    </location>
</feature>
<dbReference type="Gene3D" id="3.30.160.60">
    <property type="entry name" value="Classic Zinc Finger"/>
    <property type="match status" value="6"/>
</dbReference>
<evidence type="ECO:0000256" key="3">
    <source>
        <dbReference type="ARBA" id="ARBA00022723"/>
    </source>
</evidence>
<dbReference type="EMBL" id="JABFTP020000185">
    <property type="protein sequence ID" value="KAL3288777.1"/>
    <property type="molecule type" value="Genomic_DNA"/>
</dbReference>
<dbReference type="FunFam" id="3.30.160.60:FF:000340">
    <property type="entry name" value="zinc finger protein 473 isoform X1"/>
    <property type="match status" value="1"/>
</dbReference>
<dbReference type="InterPro" id="IPR013087">
    <property type="entry name" value="Znf_C2H2_type"/>
</dbReference>
<dbReference type="PANTHER" id="PTHR24399">
    <property type="entry name" value="ZINC FINGER AND BTB DOMAIN-CONTAINING"/>
    <property type="match status" value="1"/>
</dbReference>
<dbReference type="PROSITE" id="PS00028">
    <property type="entry name" value="ZINC_FINGER_C2H2_1"/>
    <property type="match status" value="7"/>
</dbReference>
<keyword evidence="11" id="KW-0539">Nucleus</keyword>
<dbReference type="SMART" id="SM00355">
    <property type="entry name" value="ZnF_C2H2"/>
    <property type="match status" value="7"/>
</dbReference>
<dbReference type="FunFam" id="3.30.160.60:FF:000231">
    <property type="entry name" value="PLAG1 like zinc finger 2"/>
    <property type="match status" value="1"/>
</dbReference>
<evidence type="ECO:0000256" key="5">
    <source>
        <dbReference type="ARBA" id="ARBA00022771"/>
    </source>
</evidence>